<evidence type="ECO:0000313" key="4">
    <source>
        <dbReference type="EMBL" id="KIW65591.1"/>
    </source>
</evidence>
<keyword evidence="5" id="KW-1185">Reference proteome</keyword>
<proteinExistence type="predicted"/>
<keyword evidence="1" id="KW-0677">Repeat</keyword>
<sequence>MEAIGAAASIATLAELLKVAVELQRHMQDAPSEIDKTLHHVQFIALQLRALIGVERSIVPNDELDESCAAMLRQCYHGIATVRATLALTAGAKHGRRLRWALIGRARSKELMTELAWLDGSLSVVLNTLQCRRLEVLGNTVSRFTQDVACPARQPRVCVHCRQGYPDPVAKTNKSVLNRKSTLLRQWKCFYPELARLTMKTAYASHSSRNTSSLLLRLDLISRFGLQFEFSGWIPDFRIDKIMLNFKYIVPDGDPFMVACAAGDATLVQELLLKNPASPHYRDTCEQSPLGVAIVGGHSHICKLLVDNGAKIDSTFGMFHTSALSCALRYRNLDITRLLIAKGAQFDHTNAWGWSPFFYLWSDTVQQKQASDFIDLLRTQSEMEWQCLHRGVVDDAGWTVLARCAVFGTPEDMLTLIRYGVDPTEGPPGSGWTALHFVVHHGVEETFISLLPWFRDRGEVDLPDFAGWTLLHLAVENGNPNIIRHLLQNGADWRARTLPSCDNDIPESLRGISASTVQIAASCGDQRYVDFLDILDELGLLDDEGAGAGDDEDVWSDAVTHQP</sequence>
<evidence type="ECO:0000313" key="5">
    <source>
        <dbReference type="Proteomes" id="UP000054266"/>
    </source>
</evidence>
<dbReference type="SMART" id="SM00248">
    <property type="entry name" value="ANK"/>
    <property type="match status" value="6"/>
</dbReference>
<dbReference type="InterPro" id="IPR002110">
    <property type="entry name" value="Ankyrin_rpt"/>
</dbReference>
<name>A0A0D2CK07_9EURO</name>
<evidence type="ECO:0000256" key="3">
    <source>
        <dbReference type="PROSITE-ProRule" id="PRU00023"/>
    </source>
</evidence>
<dbReference type="SUPFAM" id="SSF48403">
    <property type="entry name" value="Ankyrin repeat"/>
    <property type="match status" value="1"/>
</dbReference>
<dbReference type="Pfam" id="PF12796">
    <property type="entry name" value="Ank_2"/>
    <property type="match status" value="2"/>
</dbReference>
<dbReference type="EMBL" id="KN846960">
    <property type="protein sequence ID" value="KIW65591.1"/>
    <property type="molecule type" value="Genomic_DNA"/>
</dbReference>
<dbReference type="HOGENOM" id="CLU_467714_0_0_1"/>
<dbReference type="AlphaFoldDB" id="A0A0D2CK07"/>
<gene>
    <name evidence="4" type="ORF">PV04_07837</name>
</gene>
<dbReference type="PROSITE" id="PS50088">
    <property type="entry name" value="ANK_REPEAT"/>
    <property type="match status" value="1"/>
</dbReference>
<organism evidence="4 5">
    <name type="scientific">Phialophora macrospora</name>
    <dbReference type="NCBI Taxonomy" id="1851006"/>
    <lineage>
        <taxon>Eukaryota</taxon>
        <taxon>Fungi</taxon>
        <taxon>Dikarya</taxon>
        <taxon>Ascomycota</taxon>
        <taxon>Pezizomycotina</taxon>
        <taxon>Eurotiomycetes</taxon>
        <taxon>Chaetothyriomycetidae</taxon>
        <taxon>Chaetothyriales</taxon>
        <taxon>Herpotrichiellaceae</taxon>
        <taxon>Phialophora</taxon>
    </lineage>
</organism>
<feature type="repeat" description="ANK" evidence="3">
    <location>
        <begin position="466"/>
        <end position="498"/>
    </location>
</feature>
<evidence type="ECO:0000256" key="2">
    <source>
        <dbReference type="ARBA" id="ARBA00023043"/>
    </source>
</evidence>
<keyword evidence="2 3" id="KW-0040">ANK repeat</keyword>
<accession>A0A0D2CK07</accession>
<evidence type="ECO:0000256" key="1">
    <source>
        <dbReference type="ARBA" id="ARBA00022737"/>
    </source>
</evidence>
<dbReference type="Gene3D" id="1.25.40.20">
    <property type="entry name" value="Ankyrin repeat-containing domain"/>
    <property type="match status" value="2"/>
</dbReference>
<reference evidence="4 5" key="1">
    <citation type="submission" date="2015-01" db="EMBL/GenBank/DDBJ databases">
        <title>The Genome Sequence of Capronia semiimmersa CBS27337.</title>
        <authorList>
            <consortium name="The Broad Institute Genomics Platform"/>
            <person name="Cuomo C."/>
            <person name="de Hoog S."/>
            <person name="Gorbushina A."/>
            <person name="Stielow B."/>
            <person name="Teixiera M."/>
            <person name="Abouelleil A."/>
            <person name="Chapman S.B."/>
            <person name="Priest M."/>
            <person name="Young S.K."/>
            <person name="Wortman J."/>
            <person name="Nusbaum C."/>
            <person name="Birren B."/>
        </authorList>
    </citation>
    <scope>NUCLEOTIDE SEQUENCE [LARGE SCALE GENOMIC DNA]</scope>
    <source>
        <strain evidence="4 5">CBS 27337</strain>
    </source>
</reference>
<dbReference type="InterPro" id="IPR036770">
    <property type="entry name" value="Ankyrin_rpt-contain_sf"/>
</dbReference>
<dbReference type="PANTHER" id="PTHR24171:SF9">
    <property type="entry name" value="ANKYRIN REPEAT DOMAIN-CONTAINING PROTEIN 39"/>
    <property type="match status" value="1"/>
</dbReference>
<dbReference type="Proteomes" id="UP000054266">
    <property type="component" value="Unassembled WGS sequence"/>
</dbReference>
<dbReference type="PANTHER" id="PTHR24171">
    <property type="entry name" value="ANKYRIN REPEAT DOMAIN-CONTAINING PROTEIN 39-RELATED"/>
    <property type="match status" value="1"/>
</dbReference>
<protein>
    <submittedName>
        <fullName evidence="4">Uncharacterized protein</fullName>
    </submittedName>
</protein>
<dbReference type="PROSITE" id="PS50297">
    <property type="entry name" value="ANK_REP_REGION"/>
    <property type="match status" value="1"/>
</dbReference>
<dbReference type="STRING" id="5601.A0A0D2CK07"/>